<feature type="transmembrane region" description="Helical" evidence="2">
    <location>
        <begin position="60"/>
        <end position="81"/>
    </location>
</feature>
<feature type="transmembrane region" description="Helical" evidence="2">
    <location>
        <begin position="88"/>
        <end position="107"/>
    </location>
</feature>
<sequence length="296" mass="30992">MTSLTEVYEGGSGGTNLRRLYLGVLLFLAGVAFVLGGIVFATADPRAGLFGMTWWQQREVAGVLAGVGLPAVFLGIFSVLPAGRRVRLAAVVGAAVALCGVGLFYLVYPDSWVNDTPNYALPVVAIYFFGAIVTFWCLFTGVANFKTRNDPGGTVKLEITQEGETRVVEVDRSRLGGLGGVGLLGAVPDGEVETQTNAPASAPADARTADAPLSDGGASAQRSSSPSSDGRDDAVLLDADAGTGAGSEGHGVPDTYCGSCAHFKYVRSGGELRPYCDYHREVMDDMDPCPQWERNG</sequence>
<keyword evidence="6" id="KW-1185">Reference proteome</keyword>
<feature type="transmembrane region" description="Helical" evidence="2">
    <location>
        <begin position="20"/>
        <end position="40"/>
    </location>
</feature>
<evidence type="ECO:0000256" key="2">
    <source>
        <dbReference type="SAM" id="Phobius"/>
    </source>
</evidence>
<keyword evidence="2" id="KW-0812">Transmembrane</keyword>
<evidence type="ECO:0000259" key="3">
    <source>
        <dbReference type="Pfam" id="PF23600"/>
    </source>
</evidence>
<feature type="transmembrane region" description="Helical" evidence="2">
    <location>
        <begin position="119"/>
        <end position="139"/>
    </location>
</feature>
<feature type="compositionally biased region" description="Low complexity" evidence="1">
    <location>
        <begin position="198"/>
        <end position="228"/>
    </location>
</feature>
<dbReference type="InterPro" id="IPR055564">
    <property type="entry name" value="CdpA_C"/>
</dbReference>
<evidence type="ECO:0000313" key="6">
    <source>
        <dbReference type="Proteomes" id="UP001596547"/>
    </source>
</evidence>
<feature type="domain" description="Cell division protein A N-terminal" evidence="3">
    <location>
        <begin position="2"/>
        <end position="151"/>
    </location>
</feature>
<dbReference type="EMBL" id="JBHTBF010000002">
    <property type="protein sequence ID" value="MFC7317755.1"/>
    <property type="molecule type" value="Genomic_DNA"/>
</dbReference>
<dbReference type="InterPro" id="IPR055563">
    <property type="entry name" value="CdpA_N"/>
</dbReference>
<keyword evidence="2" id="KW-1133">Transmembrane helix</keyword>
<name>A0ABD6ABF9_9EURY</name>
<reference evidence="5 6" key="1">
    <citation type="journal article" date="2019" name="Int. J. Syst. Evol. Microbiol.">
        <title>The Global Catalogue of Microorganisms (GCM) 10K type strain sequencing project: providing services to taxonomists for standard genome sequencing and annotation.</title>
        <authorList>
            <consortium name="The Broad Institute Genomics Platform"/>
            <consortium name="The Broad Institute Genome Sequencing Center for Infectious Disease"/>
            <person name="Wu L."/>
            <person name="Ma J."/>
        </authorList>
    </citation>
    <scope>NUCLEOTIDE SEQUENCE [LARGE SCALE GENOMIC DNA]</scope>
    <source>
        <strain evidence="5 6">PSR21</strain>
    </source>
</reference>
<dbReference type="Pfam" id="PF23601">
    <property type="entry name" value="CdpA_C"/>
    <property type="match status" value="1"/>
</dbReference>
<evidence type="ECO:0000256" key="1">
    <source>
        <dbReference type="SAM" id="MobiDB-lite"/>
    </source>
</evidence>
<organism evidence="5 6">
    <name type="scientific">Halomarina halobia</name>
    <dbReference type="NCBI Taxonomy" id="3033386"/>
    <lineage>
        <taxon>Archaea</taxon>
        <taxon>Methanobacteriati</taxon>
        <taxon>Methanobacteriota</taxon>
        <taxon>Stenosarchaea group</taxon>
        <taxon>Halobacteria</taxon>
        <taxon>Halobacteriales</taxon>
        <taxon>Natronomonadaceae</taxon>
        <taxon>Halomarina</taxon>
    </lineage>
</organism>
<evidence type="ECO:0000259" key="4">
    <source>
        <dbReference type="Pfam" id="PF23601"/>
    </source>
</evidence>
<dbReference type="Pfam" id="PF23600">
    <property type="entry name" value="CdpA_N"/>
    <property type="match status" value="1"/>
</dbReference>
<proteinExistence type="predicted"/>
<feature type="domain" description="Cell division protein A C-terminal" evidence="4">
    <location>
        <begin position="254"/>
        <end position="295"/>
    </location>
</feature>
<evidence type="ECO:0000313" key="5">
    <source>
        <dbReference type="EMBL" id="MFC7317755.1"/>
    </source>
</evidence>
<dbReference type="Proteomes" id="UP001596547">
    <property type="component" value="Unassembled WGS sequence"/>
</dbReference>
<dbReference type="RefSeq" id="WP_276303004.1">
    <property type="nucleotide sequence ID" value="NZ_CP119992.1"/>
</dbReference>
<protein>
    <submittedName>
        <fullName evidence="5">Ribonuclease BN</fullName>
    </submittedName>
</protein>
<feature type="region of interest" description="Disordered" evidence="1">
    <location>
        <begin position="193"/>
        <end position="234"/>
    </location>
</feature>
<keyword evidence="2" id="KW-0472">Membrane</keyword>
<gene>
    <name evidence="5" type="ORF">ACFQPE_13300</name>
</gene>
<accession>A0ABD6ABF9</accession>
<dbReference type="GeneID" id="79315562"/>
<comment type="caution">
    <text evidence="5">The sequence shown here is derived from an EMBL/GenBank/DDBJ whole genome shotgun (WGS) entry which is preliminary data.</text>
</comment>
<dbReference type="AlphaFoldDB" id="A0ABD6ABF9"/>